<dbReference type="OMA" id="YNWDVAQ"/>
<reference evidence="7 8" key="1">
    <citation type="journal article" date="2010" name="Nat. Biotechnol.">
        <title>Genome sequence of the model mushroom Schizophyllum commune.</title>
        <authorList>
            <person name="Ohm R.A."/>
            <person name="de Jong J.F."/>
            <person name="Lugones L.G."/>
            <person name="Aerts A."/>
            <person name="Kothe E."/>
            <person name="Stajich J.E."/>
            <person name="de Vries R.P."/>
            <person name="Record E."/>
            <person name="Levasseur A."/>
            <person name="Baker S.E."/>
            <person name="Bartholomew K.A."/>
            <person name="Coutinho P.M."/>
            <person name="Erdmann S."/>
            <person name="Fowler T.J."/>
            <person name="Gathman A.C."/>
            <person name="Lombard V."/>
            <person name="Henrissat B."/>
            <person name="Knabe N."/>
            <person name="Kuees U."/>
            <person name="Lilly W.W."/>
            <person name="Lindquist E."/>
            <person name="Lucas S."/>
            <person name="Magnuson J.K."/>
            <person name="Piumi F."/>
            <person name="Raudaskoski M."/>
            <person name="Salamov A."/>
            <person name="Schmutz J."/>
            <person name="Schwarze F.W.M.R."/>
            <person name="vanKuyk P.A."/>
            <person name="Horton J.S."/>
            <person name="Grigoriev I.V."/>
            <person name="Woesten H.A.B."/>
        </authorList>
    </citation>
    <scope>NUCLEOTIDE SEQUENCE [LARGE SCALE GENOMIC DNA]</scope>
    <source>
        <strain evidence="8">H4-8 / FGSC 9210</strain>
    </source>
</reference>
<evidence type="ECO:0000256" key="4">
    <source>
        <dbReference type="PIRNR" id="PIRNR016396"/>
    </source>
</evidence>
<dbReference type="VEuPathDB" id="FungiDB:SCHCODRAFT_02638273"/>
<name>D8QF57_SCHCM</name>
<dbReference type="Gene3D" id="1.10.287.370">
    <property type="match status" value="1"/>
</dbReference>
<evidence type="ECO:0000313" key="8">
    <source>
        <dbReference type="Proteomes" id="UP000007431"/>
    </source>
</evidence>
<accession>D8QF57</accession>
<dbReference type="InParanoid" id="D8QF57"/>
<dbReference type="GO" id="GO:0007021">
    <property type="term" value="P:tubulin complex assembly"/>
    <property type="evidence" value="ECO:0007669"/>
    <property type="project" value="EnsemblFungi"/>
</dbReference>
<organism evidence="8">
    <name type="scientific">Schizophyllum commune (strain H4-8 / FGSC 9210)</name>
    <name type="common">Split gill fungus</name>
    <dbReference type="NCBI Taxonomy" id="578458"/>
    <lineage>
        <taxon>Eukaryota</taxon>
        <taxon>Fungi</taxon>
        <taxon>Dikarya</taxon>
        <taxon>Basidiomycota</taxon>
        <taxon>Agaricomycotina</taxon>
        <taxon>Agaricomycetes</taxon>
        <taxon>Agaricomycetidae</taxon>
        <taxon>Agaricales</taxon>
        <taxon>Schizophyllaceae</taxon>
        <taxon>Schizophyllum</taxon>
    </lineage>
</organism>
<dbReference type="GO" id="GO:0007017">
    <property type="term" value="P:microtubule-based process"/>
    <property type="evidence" value="ECO:0007669"/>
    <property type="project" value="TreeGrafter"/>
</dbReference>
<dbReference type="AlphaFoldDB" id="D8QF57"/>
<dbReference type="FunFam" id="1.10.287.370:FF:000001">
    <property type="entry name" value="Prefoldin subunit 3"/>
    <property type="match status" value="1"/>
</dbReference>
<feature type="region of interest" description="Disordered" evidence="6">
    <location>
        <begin position="1"/>
        <end position="20"/>
    </location>
</feature>
<dbReference type="InterPro" id="IPR009053">
    <property type="entry name" value="Prefoldin"/>
</dbReference>
<dbReference type="EMBL" id="GL377311">
    <property type="protein sequence ID" value="EFI93072.1"/>
    <property type="molecule type" value="Genomic_DNA"/>
</dbReference>
<dbReference type="GeneID" id="9592026"/>
<feature type="compositionally biased region" description="Basic and acidic residues" evidence="6">
    <location>
        <begin position="86"/>
        <end position="95"/>
    </location>
</feature>
<dbReference type="GO" id="GO:0006457">
    <property type="term" value="P:protein folding"/>
    <property type="evidence" value="ECO:0007669"/>
    <property type="project" value="UniProtKB-UniRule"/>
</dbReference>
<feature type="coiled-coil region" evidence="5">
    <location>
        <begin position="155"/>
        <end position="189"/>
    </location>
</feature>
<keyword evidence="3 4" id="KW-0143">Chaperone</keyword>
<protein>
    <recommendedName>
        <fullName evidence="4">Prefoldin subunit 3</fullName>
    </recommendedName>
</protein>
<evidence type="ECO:0000313" key="7">
    <source>
        <dbReference type="EMBL" id="EFI93072.1"/>
    </source>
</evidence>
<dbReference type="RefSeq" id="XP_003027975.1">
    <property type="nucleotide sequence ID" value="XM_003027929.1"/>
</dbReference>
<comment type="function">
    <text evidence="4">Binds specifically to cytosolic chaperonin (c-CPN) and transfers target proteins to it. Binds to nascent polypeptide chain and promotes folding in an environment in which there are many competing pathways for nonnative proteins.</text>
</comment>
<dbReference type="GO" id="GO:0016272">
    <property type="term" value="C:prefoldin complex"/>
    <property type="evidence" value="ECO:0007669"/>
    <property type="project" value="UniProtKB-UniRule"/>
</dbReference>
<dbReference type="PANTHER" id="PTHR12409:SF0">
    <property type="entry name" value="PREFOLDIN SUBUNIT 3"/>
    <property type="match status" value="1"/>
</dbReference>
<evidence type="ECO:0000256" key="1">
    <source>
        <dbReference type="ARBA" id="ARBA00010048"/>
    </source>
</evidence>
<dbReference type="Pfam" id="PF02996">
    <property type="entry name" value="Prefoldin"/>
    <property type="match status" value="1"/>
</dbReference>
<evidence type="ECO:0000256" key="3">
    <source>
        <dbReference type="ARBA" id="ARBA00023186"/>
    </source>
</evidence>
<dbReference type="PIRSF" id="PIRSF016396">
    <property type="entry name" value="Prefoldin_subunit_3"/>
    <property type="match status" value="1"/>
</dbReference>
<dbReference type="InterPro" id="IPR004127">
    <property type="entry name" value="Prefoldin_subunit_alpha"/>
</dbReference>
<comment type="subunit">
    <text evidence="2 4">Heterohexamer of two PFD-alpha type and four PFD-beta type subunits.</text>
</comment>
<dbReference type="GO" id="GO:0015631">
    <property type="term" value="F:tubulin binding"/>
    <property type="evidence" value="ECO:0007669"/>
    <property type="project" value="EnsemblFungi"/>
</dbReference>
<evidence type="ECO:0000256" key="5">
    <source>
        <dbReference type="SAM" id="Coils"/>
    </source>
</evidence>
<dbReference type="InterPro" id="IPR016655">
    <property type="entry name" value="PFD3"/>
</dbReference>
<sequence>MASKTISVFSDEKNPRGIPKAPFIADVEEYLGGPDADVEAPLKAFQDALAKYKYMDSNLGSRRAGLEDKIPDIKKTLSMVEFLQERKEGKQKGASEDDDDLEDEDEDADVPQKPIRTTFELNDTLYAEAELEETDQVFIWLGANVMLSYKIPAAIALLQSKLSAAEQNLQNTIEDLEFLREQITVMEVNTARVYNWDVKRRREAREKAEREGKVTEAKA</sequence>
<evidence type="ECO:0000256" key="6">
    <source>
        <dbReference type="SAM" id="MobiDB-lite"/>
    </source>
</evidence>
<gene>
    <name evidence="7" type="ORF">SCHCODRAFT_85953</name>
</gene>
<dbReference type="OrthoDB" id="6375174at2759"/>
<feature type="region of interest" description="Disordered" evidence="6">
    <location>
        <begin position="86"/>
        <end position="111"/>
    </location>
</feature>
<dbReference type="GO" id="GO:0005737">
    <property type="term" value="C:cytoplasm"/>
    <property type="evidence" value="ECO:0007669"/>
    <property type="project" value="EnsemblFungi"/>
</dbReference>
<proteinExistence type="inferred from homology"/>
<dbReference type="eggNOG" id="KOG3313">
    <property type="taxonomic scope" value="Eukaryota"/>
</dbReference>
<dbReference type="PANTHER" id="PTHR12409">
    <property type="entry name" value="PREFOLDIN SUBUNIT 3"/>
    <property type="match status" value="1"/>
</dbReference>
<dbReference type="FunCoup" id="D8QF57">
    <property type="interactions" value="517"/>
</dbReference>
<feature type="compositionally biased region" description="Acidic residues" evidence="6">
    <location>
        <begin position="96"/>
        <end position="109"/>
    </location>
</feature>
<comment type="similarity">
    <text evidence="1 4">Belongs to the prefoldin subunit alpha family.</text>
</comment>
<keyword evidence="5" id="KW-0175">Coiled coil</keyword>
<keyword evidence="8" id="KW-1185">Reference proteome</keyword>
<dbReference type="Proteomes" id="UP000007431">
    <property type="component" value="Unassembled WGS sequence"/>
</dbReference>
<dbReference type="HOGENOM" id="CLU_083737_0_0_1"/>
<dbReference type="STRING" id="578458.D8QF57"/>
<dbReference type="CDD" id="cd23156">
    <property type="entry name" value="Prefoldin_3"/>
    <property type="match status" value="1"/>
</dbReference>
<dbReference type="KEGG" id="scm:SCHCO_02638273"/>
<evidence type="ECO:0000256" key="2">
    <source>
        <dbReference type="ARBA" id="ARBA00011695"/>
    </source>
</evidence>
<dbReference type="SUPFAM" id="SSF46579">
    <property type="entry name" value="Prefoldin"/>
    <property type="match status" value="1"/>
</dbReference>